<comment type="caution">
    <text evidence="2">The sequence shown here is derived from an EMBL/GenBank/DDBJ whole genome shotgun (WGS) entry which is preliminary data.</text>
</comment>
<name>A0A5M8PDI0_9LECA</name>
<evidence type="ECO:0000256" key="1">
    <source>
        <dbReference type="SAM" id="MobiDB-lite"/>
    </source>
</evidence>
<feature type="region of interest" description="Disordered" evidence="1">
    <location>
        <begin position="1"/>
        <end position="28"/>
    </location>
</feature>
<dbReference type="EMBL" id="VXIT01000018">
    <property type="protein sequence ID" value="KAA6407285.1"/>
    <property type="molecule type" value="Genomic_DNA"/>
</dbReference>
<dbReference type="Proteomes" id="UP000324767">
    <property type="component" value="Unassembled WGS sequence"/>
</dbReference>
<evidence type="ECO:0000313" key="3">
    <source>
        <dbReference type="Proteomes" id="UP000324767"/>
    </source>
</evidence>
<feature type="compositionally biased region" description="Basic and acidic residues" evidence="1">
    <location>
        <begin position="1"/>
        <end position="12"/>
    </location>
</feature>
<dbReference type="OrthoDB" id="10661931at2759"/>
<protein>
    <submittedName>
        <fullName evidence="2">Uncharacterized protein</fullName>
    </submittedName>
</protein>
<sequence>MMKRQKTEEKEMQKKKKKKKTPTTFKPLKMLKELIHAEIRQEGGGKQTRAEEGVKQVNQLSQLTDSFTKLIERDLTLDTQAEEISAIQTNIKTLTEGQTIQSQQINAIKEGQTTQSQQINAIQQGQQRQLDLLQQLVVAQRGEENVPKTAQDTPLELEADNKSEGWFG</sequence>
<reference evidence="2 3" key="1">
    <citation type="submission" date="2019-09" db="EMBL/GenBank/DDBJ databases">
        <title>The hologenome of the rock-dwelling lichen Lasallia pustulata.</title>
        <authorList>
            <person name="Greshake Tzovaras B."/>
            <person name="Segers F."/>
            <person name="Bicker A."/>
            <person name="Dal Grande F."/>
            <person name="Otte J."/>
            <person name="Hankeln T."/>
            <person name="Schmitt I."/>
            <person name="Ebersberger I."/>
        </authorList>
    </citation>
    <scope>NUCLEOTIDE SEQUENCE [LARGE SCALE GENOMIC DNA]</scope>
    <source>
        <strain evidence="2">A1-1</strain>
    </source>
</reference>
<feature type="region of interest" description="Disordered" evidence="1">
    <location>
        <begin position="143"/>
        <end position="168"/>
    </location>
</feature>
<gene>
    <name evidence="2" type="ORF">FRX48_08833</name>
</gene>
<feature type="compositionally biased region" description="Basic and acidic residues" evidence="1">
    <location>
        <begin position="159"/>
        <end position="168"/>
    </location>
</feature>
<evidence type="ECO:0000313" key="2">
    <source>
        <dbReference type="EMBL" id="KAA6407285.1"/>
    </source>
</evidence>
<dbReference type="AlphaFoldDB" id="A0A5M8PDI0"/>
<proteinExistence type="predicted"/>
<organism evidence="2 3">
    <name type="scientific">Lasallia pustulata</name>
    <dbReference type="NCBI Taxonomy" id="136370"/>
    <lineage>
        <taxon>Eukaryota</taxon>
        <taxon>Fungi</taxon>
        <taxon>Dikarya</taxon>
        <taxon>Ascomycota</taxon>
        <taxon>Pezizomycotina</taxon>
        <taxon>Lecanoromycetes</taxon>
        <taxon>OSLEUM clade</taxon>
        <taxon>Umbilicariomycetidae</taxon>
        <taxon>Umbilicariales</taxon>
        <taxon>Umbilicariaceae</taxon>
        <taxon>Lasallia</taxon>
    </lineage>
</organism>
<accession>A0A5M8PDI0</accession>